<feature type="signal peptide" evidence="6">
    <location>
        <begin position="1"/>
        <end position="18"/>
    </location>
</feature>
<gene>
    <name evidence="8" type="ORF">HDK90DRAFT_510244</name>
</gene>
<comment type="caution">
    <text evidence="5">Lacks conserved residue(s) required for the propagation of feature annotation.</text>
</comment>
<dbReference type="Gene3D" id="2.40.350.20">
    <property type="match status" value="1"/>
</dbReference>
<evidence type="ECO:0000256" key="3">
    <source>
        <dbReference type="ARBA" id="ARBA00022729"/>
    </source>
</evidence>
<dbReference type="EMBL" id="JBBWRZ010000004">
    <property type="protein sequence ID" value="KAK8238636.1"/>
    <property type="molecule type" value="Genomic_DNA"/>
</dbReference>
<proteinExistence type="predicted"/>
<keyword evidence="3 6" id="KW-0732">Signal</keyword>
<comment type="caution">
    <text evidence="8">The sequence shown here is derived from an EMBL/GenBank/DDBJ whole genome shotgun (WGS) entry which is preliminary data.</text>
</comment>
<feature type="chain" id="PRO_5046854968" description="AA1-like domain-containing protein" evidence="6">
    <location>
        <begin position="19"/>
        <end position="126"/>
    </location>
</feature>
<feature type="domain" description="AA1-like" evidence="7">
    <location>
        <begin position="18"/>
        <end position="126"/>
    </location>
</feature>
<sequence length="126" mass="12807">MRFSIAAAVAALGAVASATIETATVTDLYIRDNNGIQSASLTVQGQKCSGDASQLANNAAVVCGDSEYRFAVEGSNSDYTLTIYKQTGTAVGITGSTKPGVYCHAGGNGANDFVCSQTGQVTVTLK</sequence>
<accession>A0ABR1YUH0</accession>
<evidence type="ECO:0000256" key="6">
    <source>
        <dbReference type="SAM" id="SignalP"/>
    </source>
</evidence>
<organism evidence="8 9">
    <name type="scientific">Phyllosticta capitalensis</name>
    <dbReference type="NCBI Taxonomy" id="121624"/>
    <lineage>
        <taxon>Eukaryota</taxon>
        <taxon>Fungi</taxon>
        <taxon>Dikarya</taxon>
        <taxon>Ascomycota</taxon>
        <taxon>Pezizomycotina</taxon>
        <taxon>Dothideomycetes</taxon>
        <taxon>Dothideomycetes incertae sedis</taxon>
        <taxon>Botryosphaeriales</taxon>
        <taxon>Phyllostictaceae</taxon>
        <taxon>Phyllosticta</taxon>
    </lineage>
</organism>
<evidence type="ECO:0000256" key="5">
    <source>
        <dbReference type="PROSITE-ProRule" id="PRU01243"/>
    </source>
</evidence>
<evidence type="ECO:0000256" key="1">
    <source>
        <dbReference type="ARBA" id="ARBA00004613"/>
    </source>
</evidence>
<keyword evidence="2" id="KW-0964">Secreted</keyword>
<evidence type="ECO:0000259" key="7">
    <source>
        <dbReference type="PROSITE" id="PS51895"/>
    </source>
</evidence>
<evidence type="ECO:0000256" key="4">
    <source>
        <dbReference type="ARBA" id="ARBA00023157"/>
    </source>
</evidence>
<dbReference type="PROSITE" id="PS51895">
    <property type="entry name" value="AA1"/>
    <property type="match status" value="1"/>
</dbReference>
<name>A0ABR1YUH0_9PEZI</name>
<evidence type="ECO:0000313" key="8">
    <source>
        <dbReference type="EMBL" id="KAK8238636.1"/>
    </source>
</evidence>
<reference evidence="8 9" key="1">
    <citation type="submission" date="2024-04" db="EMBL/GenBank/DDBJ databases">
        <title>Phyllosticta paracitricarpa is synonymous to the EU quarantine fungus P. citricarpa based on phylogenomic analyses.</title>
        <authorList>
            <consortium name="Lawrence Berkeley National Laboratory"/>
            <person name="Van Ingen-Buijs V.A."/>
            <person name="Van Westerhoven A.C."/>
            <person name="Haridas S."/>
            <person name="Skiadas P."/>
            <person name="Martin F."/>
            <person name="Groenewald J.Z."/>
            <person name="Crous P.W."/>
            <person name="Seidl M.F."/>
        </authorList>
    </citation>
    <scope>NUCLEOTIDE SEQUENCE [LARGE SCALE GENOMIC DNA]</scope>
    <source>
        <strain evidence="8 9">CBS 123374</strain>
    </source>
</reference>
<dbReference type="Pfam" id="PF16541">
    <property type="entry name" value="AltA1"/>
    <property type="match status" value="1"/>
</dbReference>
<evidence type="ECO:0000313" key="9">
    <source>
        <dbReference type="Proteomes" id="UP001492380"/>
    </source>
</evidence>
<evidence type="ECO:0000256" key="2">
    <source>
        <dbReference type="ARBA" id="ARBA00022525"/>
    </source>
</evidence>
<protein>
    <recommendedName>
        <fullName evidence="7">AA1-like domain-containing protein</fullName>
    </recommendedName>
</protein>
<feature type="disulfide bond" evidence="5">
    <location>
        <begin position="103"/>
        <end position="115"/>
    </location>
</feature>
<comment type="subcellular location">
    <subcellularLocation>
        <location evidence="1">Secreted</location>
    </subcellularLocation>
</comment>
<dbReference type="InterPro" id="IPR032382">
    <property type="entry name" value="AltA1"/>
</dbReference>
<dbReference type="Proteomes" id="UP001492380">
    <property type="component" value="Unassembled WGS sequence"/>
</dbReference>
<keyword evidence="9" id="KW-1185">Reference proteome</keyword>
<keyword evidence="4 5" id="KW-1015">Disulfide bond</keyword>